<dbReference type="GO" id="GO:0005737">
    <property type="term" value="C:cytoplasm"/>
    <property type="evidence" value="ECO:0007669"/>
    <property type="project" value="TreeGrafter"/>
</dbReference>
<sequence length="553" mass="59816">MPATRLSSTRNIQPQRKRLTRSPNKAIPRIKNSAQDKLTGRASRTETNSSSSTRRKRSHDYDAVATPLIVQKRRKTSLGVSTDLTPSVTPSTIIIQVPTKKLTVFVFGTGEAGELGLGPIKQEALSPTLNSCLDAGRPSAFHIVQLACGGMHTVALTADNKIITWGVNDEHALGRDTQWEGKLESVDAGSEDGDDDDEKADMNPYESTPGEVPSKYFPTGIRFSQVAAGDSCSFALTTTGLVYGWGTFRDSSGNKGFRYDEPGDTVENQATPYHIQGLQNITQICCGDNHALALDSSGNIWAWGCNDQYQFGRRLVTRSDKPPLIPQQVRVCRNRAKYIACGGDHCFAVDWDDNVYGWGANNFGQAGDASSAGTNSAFVPPTKIRSLCQKQVVVLDGGAHHSAAVTADGSCLVWGRIDDGQLGVDFTPEQLQDSTLIRHDERSKPRICLRPAMIPTIQQANFVACSSDHTILIDKAGNAYSSGYGDQGQLGHNSTDTVKVMRRIKRESVDDTRMTWAGAGGQFSIIAGPAKSEAPFWALCSSLSPNRASMIVD</sequence>
<gene>
    <name evidence="6" type="ORF">VFPPC_02377</name>
</gene>
<dbReference type="SUPFAM" id="SSF50985">
    <property type="entry name" value="RCC1/BLIP-II"/>
    <property type="match status" value="1"/>
</dbReference>
<feature type="repeat" description="RCC1" evidence="3">
    <location>
        <begin position="409"/>
        <end position="476"/>
    </location>
</feature>
<feature type="domain" description="RCC1-like" evidence="5">
    <location>
        <begin position="103"/>
        <end position="526"/>
    </location>
</feature>
<feature type="repeat" description="RCC1" evidence="3">
    <location>
        <begin position="160"/>
        <end position="239"/>
    </location>
</feature>
<keyword evidence="7" id="KW-1185">Reference proteome</keyword>
<evidence type="ECO:0000256" key="3">
    <source>
        <dbReference type="PROSITE-ProRule" id="PRU00235"/>
    </source>
</evidence>
<dbReference type="PRINTS" id="PR00633">
    <property type="entry name" value="RCCNDNSATION"/>
</dbReference>
<keyword evidence="1" id="KW-0344">Guanine-nucleotide releasing factor</keyword>
<dbReference type="RefSeq" id="XP_018146334.1">
    <property type="nucleotide sequence ID" value="XM_018282035.1"/>
</dbReference>
<feature type="repeat" description="RCC1" evidence="3">
    <location>
        <begin position="102"/>
        <end position="159"/>
    </location>
</feature>
<dbReference type="PANTHER" id="PTHR45982">
    <property type="entry name" value="REGULATOR OF CHROMOSOME CONDENSATION"/>
    <property type="match status" value="1"/>
</dbReference>
<dbReference type="PROSITE" id="PS00626">
    <property type="entry name" value="RCC1_2"/>
    <property type="match status" value="2"/>
</dbReference>
<evidence type="ECO:0000313" key="7">
    <source>
        <dbReference type="Proteomes" id="UP000078397"/>
    </source>
</evidence>
<feature type="repeat" description="RCC1" evidence="3">
    <location>
        <begin position="353"/>
        <end position="408"/>
    </location>
</feature>
<accession>A0A179FWQ6</accession>
<feature type="region of interest" description="Disordered" evidence="4">
    <location>
        <begin position="176"/>
        <end position="211"/>
    </location>
</feature>
<evidence type="ECO:0000259" key="5">
    <source>
        <dbReference type="Pfam" id="PF25390"/>
    </source>
</evidence>
<dbReference type="Proteomes" id="UP000078397">
    <property type="component" value="Unassembled WGS sequence"/>
</dbReference>
<dbReference type="KEGG" id="pchm:VFPPC_02377"/>
<feature type="compositionally biased region" description="Basic and acidic residues" evidence="4">
    <location>
        <begin position="176"/>
        <end position="185"/>
    </location>
</feature>
<protein>
    <submittedName>
        <fullName evidence="6">Regulator of chromosome condensation</fullName>
    </submittedName>
</protein>
<feature type="region of interest" description="Disordered" evidence="4">
    <location>
        <begin position="1"/>
        <end position="62"/>
    </location>
</feature>
<feature type="compositionally biased region" description="Low complexity" evidence="4">
    <location>
        <begin position="41"/>
        <end position="52"/>
    </location>
</feature>
<evidence type="ECO:0000256" key="4">
    <source>
        <dbReference type="SAM" id="MobiDB-lite"/>
    </source>
</evidence>
<dbReference type="PANTHER" id="PTHR45982:SF1">
    <property type="entry name" value="REGULATOR OF CHROMOSOME CONDENSATION"/>
    <property type="match status" value="1"/>
</dbReference>
<dbReference type="InterPro" id="IPR051553">
    <property type="entry name" value="Ran_GTPase-activating"/>
</dbReference>
<feature type="repeat" description="RCC1" evidence="3">
    <location>
        <begin position="240"/>
        <end position="297"/>
    </location>
</feature>
<feature type="compositionally biased region" description="Acidic residues" evidence="4">
    <location>
        <begin position="189"/>
        <end position="199"/>
    </location>
</feature>
<dbReference type="InterPro" id="IPR058923">
    <property type="entry name" value="RCC1-like_dom"/>
</dbReference>
<dbReference type="STRING" id="1380566.A0A179FWQ6"/>
<dbReference type="Pfam" id="PF25390">
    <property type="entry name" value="WD40_RLD"/>
    <property type="match status" value="1"/>
</dbReference>
<evidence type="ECO:0000256" key="2">
    <source>
        <dbReference type="ARBA" id="ARBA00022737"/>
    </source>
</evidence>
<evidence type="ECO:0000256" key="1">
    <source>
        <dbReference type="ARBA" id="ARBA00022658"/>
    </source>
</evidence>
<dbReference type="InterPro" id="IPR000408">
    <property type="entry name" value="Reg_chr_condens"/>
</dbReference>
<dbReference type="Gene3D" id="2.130.10.30">
    <property type="entry name" value="Regulator of chromosome condensation 1/beta-lactamase-inhibitor protein II"/>
    <property type="match status" value="1"/>
</dbReference>
<reference evidence="6 7" key="1">
    <citation type="journal article" date="2016" name="PLoS Pathog.">
        <title>Biosynthesis of antibiotic leucinostatins in bio-control fungus Purpureocillium lilacinum and their inhibition on phytophthora revealed by genome mining.</title>
        <authorList>
            <person name="Wang G."/>
            <person name="Liu Z."/>
            <person name="Lin R."/>
            <person name="Li E."/>
            <person name="Mao Z."/>
            <person name="Ling J."/>
            <person name="Yang Y."/>
            <person name="Yin W.B."/>
            <person name="Xie B."/>
        </authorList>
    </citation>
    <scope>NUCLEOTIDE SEQUENCE [LARGE SCALE GENOMIC DNA]</scope>
    <source>
        <strain evidence="6">170</strain>
    </source>
</reference>
<dbReference type="GeneID" id="28846029"/>
<evidence type="ECO:0000313" key="6">
    <source>
        <dbReference type="EMBL" id="OAQ69797.1"/>
    </source>
</evidence>
<name>A0A179FWQ6_METCM</name>
<dbReference type="InterPro" id="IPR009091">
    <property type="entry name" value="RCC1/BLIP-II"/>
</dbReference>
<feature type="repeat" description="RCC1" evidence="3">
    <location>
        <begin position="298"/>
        <end position="352"/>
    </location>
</feature>
<dbReference type="OrthoDB" id="61110at2759"/>
<dbReference type="AlphaFoldDB" id="A0A179FWQ6"/>
<keyword evidence="2" id="KW-0677">Repeat</keyword>
<proteinExistence type="predicted"/>
<dbReference type="GO" id="GO:0005085">
    <property type="term" value="F:guanyl-nucleotide exchange factor activity"/>
    <property type="evidence" value="ECO:0007669"/>
    <property type="project" value="TreeGrafter"/>
</dbReference>
<dbReference type="PROSITE" id="PS00625">
    <property type="entry name" value="RCC1_1"/>
    <property type="match status" value="1"/>
</dbReference>
<comment type="caution">
    <text evidence="6">The sequence shown here is derived from an EMBL/GenBank/DDBJ whole genome shotgun (WGS) entry which is preliminary data.</text>
</comment>
<feature type="compositionally biased region" description="Polar residues" evidence="4">
    <location>
        <begin position="1"/>
        <end position="14"/>
    </location>
</feature>
<dbReference type="PROSITE" id="PS50012">
    <property type="entry name" value="RCC1_3"/>
    <property type="match status" value="6"/>
</dbReference>
<dbReference type="EMBL" id="LSBJ02000002">
    <property type="protein sequence ID" value="OAQ69797.1"/>
    <property type="molecule type" value="Genomic_DNA"/>
</dbReference>
<organism evidence="6 7">
    <name type="scientific">Pochonia chlamydosporia 170</name>
    <dbReference type="NCBI Taxonomy" id="1380566"/>
    <lineage>
        <taxon>Eukaryota</taxon>
        <taxon>Fungi</taxon>
        <taxon>Dikarya</taxon>
        <taxon>Ascomycota</taxon>
        <taxon>Pezizomycotina</taxon>
        <taxon>Sordariomycetes</taxon>
        <taxon>Hypocreomycetidae</taxon>
        <taxon>Hypocreales</taxon>
        <taxon>Clavicipitaceae</taxon>
        <taxon>Pochonia</taxon>
    </lineage>
</organism>